<dbReference type="Gene3D" id="3.30.420.10">
    <property type="entry name" value="Ribonuclease H-like superfamily/Ribonuclease H"/>
    <property type="match status" value="1"/>
</dbReference>
<dbReference type="AlphaFoldDB" id="A0A6P7TTM0"/>
<protein>
    <submittedName>
        <fullName evidence="2">Uncharacterized protein LOC115229425</fullName>
    </submittedName>
</protein>
<reference evidence="2" key="1">
    <citation type="submission" date="2025-08" db="UniProtKB">
        <authorList>
            <consortium name="RefSeq"/>
        </authorList>
    </citation>
    <scope>IDENTIFICATION</scope>
</reference>
<proteinExistence type="predicted"/>
<evidence type="ECO:0000313" key="2">
    <source>
        <dbReference type="RefSeq" id="XP_029655639.1"/>
    </source>
</evidence>
<dbReference type="GO" id="GO:0003676">
    <property type="term" value="F:nucleic acid binding"/>
    <property type="evidence" value="ECO:0007669"/>
    <property type="project" value="InterPro"/>
</dbReference>
<dbReference type="InterPro" id="IPR036397">
    <property type="entry name" value="RNaseH_sf"/>
</dbReference>
<dbReference type="RefSeq" id="XP_029655639.1">
    <property type="nucleotide sequence ID" value="XM_029799779.1"/>
</dbReference>
<dbReference type="PANTHER" id="PTHR46068">
    <property type="entry name" value="PROTEIN CBG27172"/>
    <property type="match status" value="1"/>
</dbReference>
<sequence>MVSAAAAFDVSKSPLLFSDAGVKFNNEVYVEMLDEKVLPWVTETFDDRYTFIQDGSPANTFNLTQRCKGHFSGFWDKMMWPLSSANINPMDFAIWSIVKSNVSARSYSNVSDLKKALLSSWIKLDEEVVRRTCNSVTTRHSEM</sequence>
<organism evidence="1 2">
    <name type="scientific">Octopus sinensis</name>
    <name type="common">East Asian common octopus</name>
    <dbReference type="NCBI Taxonomy" id="2607531"/>
    <lineage>
        <taxon>Eukaryota</taxon>
        <taxon>Metazoa</taxon>
        <taxon>Spiralia</taxon>
        <taxon>Lophotrochozoa</taxon>
        <taxon>Mollusca</taxon>
        <taxon>Cephalopoda</taxon>
        <taxon>Coleoidea</taxon>
        <taxon>Octopodiformes</taxon>
        <taxon>Octopoda</taxon>
        <taxon>Incirrata</taxon>
        <taxon>Octopodidae</taxon>
        <taxon>Octopus</taxon>
    </lineage>
</organism>
<dbReference type="KEGG" id="osn:115229425"/>
<evidence type="ECO:0000313" key="1">
    <source>
        <dbReference type="Proteomes" id="UP000515154"/>
    </source>
</evidence>
<gene>
    <name evidence="2" type="primary">LOC115229425</name>
</gene>
<dbReference type="PANTHER" id="PTHR46068:SF1">
    <property type="entry name" value="TRANSPOSASE IS30-LIKE HTH DOMAIN-CONTAINING PROTEIN"/>
    <property type="match status" value="1"/>
</dbReference>
<accession>A0A6P7TTM0</accession>
<keyword evidence="1" id="KW-1185">Reference proteome</keyword>
<dbReference type="Proteomes" id="UP000515154">
    <property type="component" value="Unplaced"/>
</dbReference>
<name>A0A6P7TTM0_9MOLL</name>